<evidence type="ECO:0000313" key="2">
    <source>
        <dbReference type="EMBL" id="WLJ25944.1"/>
    </source>
</evidence>
<accession>A0AA50AEV1</accession>
<reference evidence="2" key="1">
    <citation type="submission" date="2023-04" db="EMBL/GenBank/DDBJ databases">
        <title>The human skin virome in hidradenitis suppurativa patients.</title>
        <authorList>
            <person name="Jansen D."/>
        </authorList>
    </citation>
    <scope>NUCLEOTIDE SEQUENCE</scope>
    <source>
        <strain evidence="2">VC3_JansenPhageH</strain>
    </source>
</reference>
<dbReference type="EMBL" id="OQ890319">
    <property type="protein sequence ID" value="WLJ25944.1"/>
    <property type="molecule type" value="Genomic_DNA"/>
</dbReference>
<feature type="compositionally biased region" description="Basic and acidic residues" evidence="1">
    <location>
        <begin position="55"/>
        <end position="79"/>
    </location>
</feature>
<evidence type="ECO:0000256" key="1">
    <source>
        <dbReference type="SAM" id="MobiDB-lite"/>
    </source>
</evidence>
<name>A0AA50AEV1_9VIRU</name>
<protein>
    <submittedName>
        <fullName evidence="2">Uncharacterized protein</fullName>
    </submittedName>
</protein>
<organism evidence="2">
    <name type="scientific">Firmicutes phage HS11</name>
    <dbReference type="NCBI Taxonomy" id="3056393"/>
    <lineage>
        <taxon>Viruses</taxon>
    </lineage>
</organism>
<feature type="region of interest" description="Disordered" evidence="1">
    <location>
        <begin position="49"/>
        <end position="96"/>
    </location>
</feature>
<proteinExistence type="predicted"/>
<sequence length="96" mass="11070">MDSYRVVKYFTDLQDDEHVYHVGDAYPRDGVDVTDSRVKELLGDENLQGQPLIEKVNDEQPIEKVNDEQPIEKVNDEQPTRSTRQGRKGAVVEKKK</sequence>